<evidence type="ECO:0000313" key="3">
    <source>
        <dbReference type="EMBL" id="PZX12965.1"/>
    </source>
</evidence>
<proteinExistence type="predicted"/>
<dbReference type="InterPro" id="IPR013783">
    <property type="entry name" value="Ig-like_fold"/>
</dbReference>
<evidence type="ECO:0000259" key="2">
    <source>
        <dbReference type="Pfam" id="PF07495"/>
    </source>
</evidence>
<dbReference type="PANTHER" id="PTHR43547">
    <property type="entry name" value="TWO-COMPONENT HISTIDINE KINASE"/>
    <property type="match status" value="1"/>
</dbReference>
<dbReference type="OrthoDB" id="799853at2"/>
<accession>A0A2W7MXS7</accession>
<protein>
    <submittedName>
        <fullName evidence="3">Two component regulator with propeller domain</fullName>
    </submittedName>
</protein>
<keyword evidence="1" id="KW-0597">Phosphoprotein</keyword>
<dbReference type="Proteomes" id="UP000249239">
    <property type="component" value="Unassembled WGS sequence"/>
</dbReference>
<dbReference type="SUPFAM" id="SSF63829">
    <property type="entry name" value="Calcium-dependent phosphotriesterase"/>
    <property type="match status" value="2"/>
</dbReference>
<evidence type="ECO:0000256" key="1">
    <source>
        <dbReference type="ARBA" id="ARBA00022553"/>
    </source>
</evidence>
<dbReference type="RefSeq" id="WP_146260747.1">
    <property type="nucleotide sequence ID" value="NZ_QKZK01000028.1"/>
</dbReference>
<sequence length="488" mass="56476">MSTIDALYLDKQDVLWIGSTSDGIGRLSLRDGDFLYLSEMYPHASGLGSNTIRDIYEDQSGLIWFATKFAGLHLYDRRQDQFEHYMKAEGSFPGLNSGFVMSMCQDINGVIWIGTKDGGINRWDRETGSFKPYHYLRMMDGQKMSHRIHYLLPYKGKGFFVGTDNEIEWYEPYTGKVELLKNKVVVYVMMLDSSQRLWVGTSKGIFLFDADTRREISLQSPLSMEVLNREMVVQCLLEDYLHRVWIGTRSNGLWLFDVPNDSLHRYFSSKNDSCSLGGDMIRSIYEDTRGNVWIGMKATGLNRFDEARNCFVRISAQNALMGKTIYNIMEDRRGHLWMGTHDDIVQYDPQMDLAESYNLDYGLQGKVYEGGAYLKTADGAMLLGGQNGFNLFYPEKVQRVHYVAPMVLVKFKVFDEVRLRDVTQHQTVRLDRHDNYVSFEFALLDYIAPLQNQYAYQLEGIDNDWIYCGNRNYVSYTNIPPGTYRFKV</sequence>
<name>A0A2W7MXS7_9BACT</name>
<keyword evidence="4" id="KW-1185">Reference proteome</keyword>
<dbReference type="InterPro" id="IPR011123">
    <property type="entry name" value="Y_Y_Y"/>
</dbReference>
<dbReference type="InterPro" id="IPR015943">
    <property type="entry name" value="WD40/YVTN_repeat-like_dom_sf"/>
</dbReference>
<organism evidence="3 4">
    <name type="scientific">Breznakibacter xylanolyticus</name>
    <dbReference type="NCBI Taxonomy" id="990"/>
    <lineage>
        <taxon>Bacteria</taxon>
        <taxon>Pseudomonadati</taxon>
        <taxon>Bacteroidota</taxon>
        <taxon>Bacteroidia</taxon>
        <taxon>Marinilabiliales</taxon>
        <taxon>Marinilabiliaceae</taxon>
        <taxon>Breznakibacter</taxon>
    </lineage>
</organism>
<dbReference type="GO" id="GO:0000155">
    <property type="term" value="F:phosphorelay sensor kinase activity"/>
    <property type="evidence" value="ECO:0007669"/>
    <property type="project" value="TreeGrafter"/>
</dbReference>
<reference evidence="3 4" key="1">
    <citation type="submission" date="2018-06" db="EMBL/GenBank/DDBJ databases">
        <title>Genomic Encyclopedia of Archaeal and Bacterial Type Strains, Phase II (KMG-II): from individual species to whole genera.</title>
        <authorList>
            <person name="Goeker M."/>
        </authorList>
    </citation>
    <scope>NUCLEOTIDE SEQUENCE [LARGE SCALE GENOMIC DNA]</scope>
    <source>
        <strain evidence="3 4">DSM 6779</strain>
    </source>
</reference>
<dbReference type="AlphaFoldDB" id="A0A2W7MXS7"/>
<dbReference type="Gene3D" id="2.60.40.10">
    <property type="entry name" value="Immunoglobulins"/>
    <property type="match status" value="1"/>
</dbReference>
<feature type="domain" description="Two component regulator three Y" evidence="2">
    <location>
        <begin position="446"/>
        <end position="488"/>
    </location>
</feature>
<dbReference type="InterPro" id="IPR011110">
    <property type="entry name" value="Reg_prop"/>
</dbReference>
<evidence type="ECO:0000313" key="4">
    <source>
        <dbReference type="Proteomes" id="UP000249239"/>
    </source>
</evidence>
<dbReference type="EMBL" id="QKZK01000028">
    <property type="protein sequence ID" value="PZX12965.1"/>
    <property type="molecule type" value="Genomic_DNA"/>
</dbReference>
<gene>
    <name evidence="3" type="ORF">LX69_02769</name>
</gene>
<comment type="caution">
    <text evidence="3">The sequence shown here is derived from an EMBL/GenBank/DDBJ whole genome shotgun (WGS) entry which is preliminary data.</text>
</comment>
<dbReference type="Pfam" id="PF07495">
    <property type="entry name" value="Y_Y_Y"/>
    <property type="match status" value="1"/>
</dbReference>
<dbReference type="Gene3D" id="2.130.10.10">
    <property type="entry name" value="YVTN repeat-like/Quinoprotein amine dehydrogenase"/>
    <property type="match status" value="2"/>
</dbReference>
<dbReference type="PANTHER" id="PTHR43547:SF2">
    <property type="entry name" value="HYBRID SIGNAL TRANSDUCTION HISTIDINE KINASE C"/>
    <property type="match status" value="1"/>
</dbReference>
<dbReference type="Pfam" id="PF07494">
    <property type="entry name" value="Reg_prop"/>
    <property type="match status" value="4"/>
</dbReference>